<keyword evidence="10" id="KW-0408">Iron</keyword>
<evidence type="ECO:0000256" key="5">
    <source>
        <dbReference type="ARBA" id="ARBA00022729"/>
    </source>
</evidence>
<keyword evidence="9" id="KW-0560">Oxidoreductase</keyword>
<organism evidence="15 16">
    <name type="scientific">Leptidea sinapis</name>
    <dbReference type="NCBI Taxonomy" id="189913"/>
    <lineage>
        <taxon>Eukaryota</taxon>
        <taxon>Metazoa</taxon>
        <taxon>Ecdysozoa</taxon>
        <taxon>Arthropoda</taxon>
        <taxon>Hexapoda</taxon>
        <taxon>Insecta</taxon>
        <taxon>Pterygota</taxon>
        <taxon>Neoptera</taxon>
        <taxon>Endopterygota</taxon>
        <taxon>Lepidoptera</taxon>
        <taxon>Glossata</taxon>
        <taxon>Ditrysia</taxon>
        <taxon>Papilionoidea</taxon>
        <taxon>Pieridae</taxon>
        <taxon>Dismorphiinae</taxon>
        <taxon>Leptidea</taxon>
    </lineage>
</organism>
<keyword evidence="8" id="KW-0223">Dioxygenase</keyword>
<feature type="signal peptide" evidence="13">
    <location>
        <begin position="1"/>
        <end position="18"/>
    </location>
</feature>
<evidence type="ECO:0000256" key="3">
    <source>
        <dbReference type="ARBA" id="ARBA00012264"/>
    </source>
</evidence>
<name>A0A5E4R481_9NEOP</name>
<comment type="cofactor">
    <cofactor evidence="1">
        <name>L-ascorbate</name>
        <dbReference type="ChEBI" id="CHEBI:38290"/>
    </cofactor>
</comment>
<dbReference type="GO" id="GO:0005783">
    <property type="term" value="C:endoplasmic reticulum"/>
    <property type="evidence" value="ECO:0007669"/>
    <property type="project" value="UniProtKB-SubCell"/>
</dbReference>
<evidence type="ECO:0000256" key="12">
    <source>
        <dbReference type="ARBA" id="ARBA00047930"/>
    </source>
</evidence>
<comment type="subcellular location">
    <subcellularLocation>
        <location evidence="2">Endoplasmic reticulum</location>
    </subcellularLocation>
</comment>
<evidence type="ECO:0000256" key="7">
    <source>
        <dbReference type="ARBA" id="ARBA00022896"/>
    </source>
</evidence>
<evidence type="ECO:0000259" key="14">
    <source>
        <dbReference type="PROSITE" id="PS51471"/>
    </source>
</evidence>
<dbReference type="Gene3D" id="2.60.120.620">
    <property type="entry name" value="q2cbj1_9rhob like domain"/>
    <property type="match status" value="1"/>
</dbReference>
<keyword evidence="6" id="KW-0256">Endoplasmic reticulum</keyword>
<dbReference type="SUPFAM" id="SSF53448">
    <property type="entry name" value="Nucleotide-diphospho-sugar transferases"/>
    <property type="match status" value="1"/>
</dbReference>
<evidence type="ECO:0000256" key="9">
    <source>
        <dbReference type="ARBA" id="ARBA00023002"/>
    </source>
</evidence>
<reference evidence="15 16" key="1">
    <citation type="submission" date="2017-07" db="EMBL/GenBank/DDBJ databases">
        <authorList>
            <person name="Talla V."/>
            <person name="Backstrom N."/>
        </authorList>
    </citation>
    <scope>NUCLEOTIDE SEQUENCE [LARGE SCALE GENOMIC DNA]</scope>
</reference>
<comment type="catalytic activity">
    <reaction evidence="12">
        <text>L-lysyl-[collagen] + 2-oxoglutarate + O2 = (5R)-5-hydroxy-L-lysyl-[collagen] + succinate + CO2</text>
        <dbReference type="Rhea" id="RHEA:16569"/>
        <dbReference type="Rhea" id="RHEA-COMP:12751"/>
        <dbReference type="Rhea" id="RHEA-COMP:12752"/>
        <dbReference type="ChEBI" id="CHEBI:15379"/>
        <dbReference type="ChEBI" id="CHEBI:16526"/>
        <dbReference type="ChEBI" id="CHEBI:16810"/>
        <dbReference type="ChEBI" id="CHEBI:29969"/>
        <dbReference type="ChEBI" id="CHEBI:30031"/>
        <dbReference type="ChEBI" id="CHEBI:133442"/>
        <dbReference type="EC" id="1.14.11.4"/>
    </reaction>
</comment>
<feature type="chain" id="PRO_5022692134" description="procollagen-lysine 5-dioxygenase" evidence="13">
    <location>
        <begin position="19"/>
        <end position="772"/>
    </location>
</feature>
<sequence length="772" mass="88272">MLRGYWLLGLGLCWLVGAEEQCTASSQEKTCERHLMYSPHVLKVLSVGTSNTHGLQRFERSLKVYNHSYEILGRGIEWEGGDMSGRGGGHKIVLLKEAVEELYKNNKDKNMIIMFLDSSHGGCMDSSAAHSSNCYDVIVTGGPKDILDRFLRSGQRILFAAEPFCWPEASLADRYPPGGEPSPYLNSGGFIGHLEEVWELLNAKPAKKAADDQLHYTQLYLDPHLRKNLRIGLDHTSSIFQNLNGALSLTDIMHRAMQESGPLADVQLRVNVTWPVVDNVSTGTRPLVLHGNGPAKFALNRLGNYVAQAWSPTEGCTLCQEKKLHLEEEELPQVMLGVFIEQPTPFLEEFLNSILDFDYPKNKIQLFLHNNVEYHEEQVESWWQQTSAFAAAKRVRSTDLTRERDARRLLHDRCVKSACEYMVSLDSVARLQPSTLRYLVSTGYDVIAPLLVRPEQAWSNFWGAVGSDGYYARSPDYMDIVNRNIRGIWNVPFITHCYLVKMSVFREAGPDKISYGKAGMDSDMAFCESLTNLGIFMHVSNEEDFGHLLNPESFDISRTHPDIYQVIDNRQEWEKRYLHPQYWDNLQPSRNHSMPCPDVYWFPLMSMRFCQEWIAVMEAFGKWSDGSNQDNRLEGGYEAVPTRDIHMKQVGLDIQWLYILREYVRPLQELVFTGYYHNPPVSVMNFVVRYRPDEQPSLRPHHDSSTYTINLALNTPGVDYTGGGCRFIRYNCSVRDTKPGWILMHPGRLTHYHEGLLVKSGTRYIMISFVDP</sequence>
<dbReference type="OrthoDB" id="69177at2759"/>
<evidence type="ECO:0000256" key="2">
    <source>
        <dbReference type="ARBA" id="ARBA00004240"/>
    </source>
</evidence>
<dbReference type="InterPro" id="IPR057589">
    <property type="entry name" value="GT_PLOD"/>
</dbReference>
<evidence type="ECO:0000256" key="11">
    <source>
        <dbReference type="ARBA" id="ARBA00023180"/>
    </source>
</evidence>
<gene>
    <name evidence="15" type="ORF">LSINAPIS_LOCUS14760</name>
</gene>
<evidence type="ECO:0000256" key="1">
    <source>
        <dbReference type="ARBA" id="ARBA00001961"/>
    </source>
</evidence>
<dbReference type="EC" id="1.14.11.4" evidence="3"/>
<keyword evidence="7" id="KW-0847">Vitamin C</keyword>
<keyword evidence="11" id="KW-0325">Glycoprotein</keyword>
<dbReference type="InterPro" id="IPR050757">
    <property type="entry name" value="Collagen_mod_GT25"/>
</dbReference>
<evidence type="ECO:0000256" key="10">
    <source>
        <dbReference type="ARBA" id="ARBA00023004"/>
    </source>
</evidence>
<feature type="domain" description="Fe2OG dioxygenase" evidence="14">
    <location>
        <begin position="679"/>
        <end position="772"/>
    </location>
</feature>
<dbReference type="Pfam" id="PF03171">
    <property type="entry name" value="2OG-FeII_Oxy"/>
    <property type="match status" value="1"/>
</dbReference>
<dbReference type="GO" id="GO:0008475">
    <property type="term" value="F:procollagen-lysine 5-dioxygenase activity"/>
    <property type="evidence" value="ECO:0007669"/>
    <property type="project" value="UniProtKB-EC"/>
</dbReference>
<evidence type="ECO:0000313" key="16">
    <source>
        <dbReference type="Proteomes" id="UP000324832"/>
    </source>
</evidence>
<dbReference type="InterPro" id="IPR029044">
    <property type="entry name" value="Nucleotide-diphossugar_trans"/>
</dbReference>
<protein>
    <recommendedName>
        <fullName evidence="3">procollagen-lysine 5-dioxygenase</fullName>
        <ecNumber evidence="3">1.14.11.4</ecNumber>
    </recommendedName>
</protein>
<dbReference type="Proteomes" id="UP000324832">
    <property type="component" value="Unassembled WGS sequence"/>
</dbReference>
<dbReference type="AlphaFoldDB" id="A0A5E4R481"/>
<evidence type="ECO:0000256" key="4">
    <source>
        <dbReference type="ARBA" id="ARBA00022723"/>
    </source>
</evidence>
<dbReference type="PANTHER" id="PTHR10730:SF45">
    <property type="entry name" value="PROCOLLAGEN-LYSINE,2-OXOGLUTARATE 5-DIOXYGENASE"/>
    <property type="match status" value="1"/>
</dbReference>
<dbReference type="InterPro" id="IPR044861">
    <property type="entry name" value="IPNS-like_FE2OG_OXY"/>
</dbReference>
<proteinExistence type="predicted"/>
<dbReference type="EMBL" id="FZQP02006937">
    <property type="protein sequence ID" value="VVD05166.1"/>
    <property type="molecule type" value="Genomic_DNA"/>
</dbReference>
<keyword evidence="4" id="KW-0479">Metal-binding</keyword>
<dbReference type="PROSITE" id="PS51471">
    <property type="entry name" value="FE2OG_OXY"/>
    <property type="match status" value="1"/>
</dbReference>
<evidence type="ECO:0000256" key="6">
    <source>
        <dbReference type="ARBA" id="ARBA00022824"/>
    </source>
</evidence>
<dbReference type="PANTHER" id="PTHR10730">
    <property type="entry name" value="PROCOLLAGEN-LYSINE,2-OXOGLUTARATE 5-DIOXYGENASE/GLYCOSYLTRANSFERASE 25 FAMILY MEMBER"/>
    <property type="match status" value="1"/>
</dbReference>
<dbReference type="Pfam" id="PF25342">
    <property type="entry name" value="GT_PLOD"/>
    <property type="match status" value="1"/>
</dbReference>
<evidence type="ECO:0000256" key="13">
    <source>
        <dbReference type="SAM" id="SignalP"/>
    </source>
</evidence>
<dbReference type="GO" id="GO:0005506">
    <property type="term" value="F:iron ion binding"/>
    <property type="evidence" value="ECO:0007669"/>
    <property type="project" value="InterPro"/>
</dbReference>
<dbReference type="SMART" id="SM00702">
    <property type="entry name" value="P4Hc"/>
    <property type="match status" value="1"/>
</dbReference>
<dbReference type="InterPro" id="IPR006620">
    <property type="entry name" value="Pro_4_hyd_alph"/>
</dbReference>
<accession>A0A5E4R481</accession>
<keyword evidence="16" id="KW-1185">Reference proteome</keyword>
<evidence type="ECO:0000313" key="15">
    <source>
        <dbReference type="EMBL" id="VVD05166.1"/>
    </source>
</evidence>
<dbReference type="InterPro" id="IPR005123">
    <property type="entry name" value="Oxoglu/Fe-dep_dioxygenase_dom"/>
</dbReference>
<evidence type="ECO:0000256" key="8">
    <source>
        <dbReference type="ARBA" id="ARBA00022964"/>
    </source>
</evidence>
<keyword evidence="5 13" id="KW-0732">Signal</keyword>
<dbReference type="GO" id="GO:0031418">
    <property type="term" value="F:L-ascorbic acid binding"/>
    <property type="evidence" value="ECO:0007669"/>
    <property type="project" value="UniProtKB-KW"/>
</dbReference>